<proteinExistence type="predicted"/>
<accession>A0A6I6E4N2</accession>
<feature type="transmembrane region" description="Helical" evidence="1">
    <location>
        <begin position="6"/>
        <end position="25"/>
    </location>
</feature>
<evidence type="ECO:0000313" key="3">
    <source>
        <dbReference type="Proteomes" id="UP000422989"/>
    </source>
</evidence>
<dbReference type="OrthoDB" id="5117223at2"/>
<dbReference type="RefSeq" id="WP_156241175.1">
    <property type="nucleotide sequence ID" value="NZ_BAAAZL010000002.1"/>
</dbReference>
<dbReference type="EMBL" id="CP032550">
    <property type="protein sequence ID" value="QGU26771.1"/>
    <property type="molecule type" value="Genomic_DNA"/>
</dbReference>
<feature type="transmembrane region" description="Helical" evidence="1">
    <location>
        <begin position="69"/>
        <end position="96"/>
    </location>
</feature>
<organism evidence="2 3">
    <name type="scientific">Microbacterium oryzae</name>
    <dbReference type="NCBI Taxonomy" id="743009"/>
    <lineage>
        <taxon>Bacteria</taxon>
        <taxon>Bacillati</taxon>
        <taxon>Actinomycetota</taxon>
        <taxon>Actinomycetes</taxon>
        <taxon>Micrococcales</taxon>
        <taxon>Microbacteriaceae</taxon>
        <taxon>Microbacterium</taxon>
    </lineage>
</organism>
<evidence type="ECO:0000256" key="1">
    <source>
        <dbReference type="SAM" id="Phobius"/>
    </source>
</evidence>
<keyword evidence="3" id="KW-1185">Reference proteome</keyword>
<gene>
    <name evidence="2" type="ORF">D7D94_03135</name>
</gene>
<feature type="transmembrane region" description="Helical" evidence="1">
    <location>
        <begin position="173"/>
        <end position="199"/>
    </location>
</feature>
<feature type="transmembrane region" description="Helical" evidence="1">
    <location>
        <begin position="117"/>
        <end position="143"/>
    </location>
</feature>
<evidence type="ECO:0000313" key="2">
    <source>
        <dbReference type="EMBL" id="QGU26771.1"/>
    </source>
</evidence>
<feature type="transmembrane region" description="Helical" evidence="1">
    <location>
        <begin position="271"/>
        <end position="293"/>
    </location>
</feature>
<name>A0A6I6E4N2_9MICO</name>
<dbReference type="KEGG" id="moj:D7D94_03135"/>
<keyword evidence="1" id="KW-0812">Transmembrane</keyword>
<reference evidence="2 3" key="1">
    <citation type="submission" date="2018-09" db="EMBL/GenBank/DDBJ databases">
        <title>Whole genome sequencing of Microbacterium oryzae strain MB-10T.</title>
        <authorList>
            <person name="Das S.K."/>
        </authorList>
    </citation>
    <scope>NUCLEOTIDE SEQUENCE [LARGE SCALE GENOMIC DNA]</scope>
    <source>
        <strain evidence="2 3">MB-10</strain>
    </source>
</reference>
<keyword evidence="1" id="KW-1133">Transmembrane helix</keyword>
<dbReference type="Proteomes" id="UP000422989">
    <property type="component" value="Chromosome"/>
</dbReference>
<dbReference type="AlphaFoldDB" id="A0A6I6E4N2"/>
<keyword evidence="1" id="KW-0472">Membrane</keyword>
<feature type="transmembrane region" description="Helical" evidence="1">
    <location>
        <begin position="220"/>
        <end position="240"/>
    </location>
</feature>
<feature type="transmembrane region" description="Helical" evidence="1">
    <location>
        <begin position="37"/>
        <end position="57"/>
    </location>
</feature>
<protein>
    <submittedName>
        <fullName evidence="2">Uncharacterized protein</fullName>
    </submittedName>
</protein>
<sequence length="303" mass="31781">MVFVILLSLGPVFVGLIVGLVWWIIRGRADSLAGPARSWTLLAGLVLVLLGAVVPLLNATVLLPFEIPAALSALLVASRFAWPLAVGLMGIVLLGLPVRPRRGSGMAQLARRTPLSFVRPSWMILTTTIVAVLLAVSLTAGAASQPDPETGRYTMYFVPLGGERAMGTGIYGWFYSLPCLLLVAALVAVMFLDLFLISAPAIDSSAQEDVRQRTVRSRNVLAAAGGALVVHLGLVLASLAGTASIRSQFPTGEGIATFWTTFAALEPALRVLSWAAITLGFASWATVLLSAAASRPRVPTGAA</sequence>